<gene>
    <name evidence="1" type="ORF">PS862_00873</name>
</gene>
<dbReference type="InterPro" id="IPR029063">
    <property type="entry name" value="SAM-dependent_MTases_sf"/>
</dbReference>
<dbReference type="RefSeq" id="WP_150783299.1">
    <property type="nucleotide sequence ID" value="NZ_CABVII010000003.1"/>
</dbReference>
<sequence>MDRRQQITQYISSGTKGIEIGPWCNPLTPKRAGYNCTIIDVFDTSTLKARASADPSISKEQEDSIENVDLVGSSSKIEELVASINALGEFDYIVSSHNFEHVPDIIRFFQGCEKVLKPDGVLSMAIPDRRGCFDYFRPNSSLAEVLDSHFTNRKQPNTAQIFEHCSLYARQVLDSVSVSGFHTGVKATNIEPFETLTETFEIWKARLVSGDDAYVDVHCWTFTPSSFEAIFMELSFLGLTKLEIMSVEAVGGEFHVHFRNRAEHIQWDKKDFYRRRLALLQKTNDEACVTSPLFQRQAAEIEKFEQCRKELETKLFESDKEKELLILQLKKMKHDLSSTHSIVVALKNSSSWKCTAPLRYVIKKLRQAFCER</sequence>
<evidence type="ECO:0008006" key="3">
    <source>
        <dbReference type="Google" id="ProtNLM"/>
    </source>
</evidence>
<dbReference type="CDD" id="cd02440">
    <property type="entry name" value="AdoMet_MTases"/>
    <property type="match status" value="1"/>
</dbReference>
<accession>A0A5E7HCZ6</accession>
<protein>
    <recommendedName>
        <fullName evidence="3">Methyltransferase domain-containing protein</fullName>
    </recommendedName>
</protein>
<dbReference type="Pfam" id="PF13489">
    <property type="entry name" value="Methyltransf_23"/>
    <property type="match status" value="1"/>
</dbReference>
<dbReference type="Proteomes" id="UP000385207">
    <property type="component" value="Unassembled WGS sequence"/>
</dbReference>
<organism evidence="1 2">
    <name type="scientific">Pseudomonas fluorescens</name>
    <dbReference type="NCBI Taxonomy" id="294"/>
    <lineage>
        <taxon>Bacteria</taxon>
        <taxon>Pseudomonadati</taxon>
        <taxon>Pseudomonadota</taxon>
        <taxon>Gammaproteobacteria</taxon>
        <taxon>Pseudomonadales</taxon>
        <taxon>Pseudomonadaceae</taxon>
        <taxon>Pseudomonas</taxon>
    </lineage>
</organism>
<evidence type="ECO:0000313" key="1">
    <source>
        <dbReference type="EMBL" id="VVO62099.1"/>
    </source>
</evidence>
<dbReference type="AlphaFoldDB" id="A0A5E7HCZ6"/>
<dbReference type="OrthoDB" id="574053at2"/>
<dbReference type="Gene3D" id="3.40.50.150">
    <property type="entry name" value="Vaccinia Virus protein VP39"/>
    <property type="match status" value="1"/>
</dbReference>
<dbReference type="EMBL" id="CABVII010000003">
    <property type="protein sequence ID" value="VVO62099.1"/>
    <property type="molecule type" value="Genomic_DNA"/>
</dbReference>
<reference evidence="1 2" key="1">
    <citation type="submission" date="2019-09" db="EMBL/GenBank/DDBJ databases">
        <authorList>
            <person name="Chandra G."/>
            <person name="Truman W A."/>
        </authorList>
    </citation>
    <scope>NUCLEOTIDE SEQUENCE [LARGE SCALE GENOMIC DNA]</scope>
    <source>
        <strain evidence="1">PS862</strain>
    </source>
</reference>
<name>A0A5E7HCZ6_PSEFL</name>
<proteinExistence type="predicted"/>
<dbReference type="SUPFAM" id="SSF53335">
    <property type="entry name" value="S-adenosyl-L-methionine-dependent methyltransferases"/>
    <property type="match status" value="1"/>
</dbReference>
<evidence type="ECO:0000313" key="2">
    <source>
        <dbReference type="Proteomes" id="UP000385207"/>
    </source>
</evidence>